<dbReference type="AlphaFoldDB" id="D4DUB5"/>
<evidence type="ECO:0000313" key="2">
    <source>
        <dbReference type="Proteomes" id="UP000005536"/>
    </source>
</evidence>
<proteinExistence type="predicted"/>
<dbReference type="Proteomes" id="UP000005536">
    <property type="component" value="Unassembled WGS sequence"/>
</dbReference>
<organism evidence="1 2">
    <name type="scientific">Neisseria elongata subsp. glycolytica ATCC 29315</name>
    <dbReference type="NCBI Taxonomy" id="546263"/>
    <lineage>
        <taxon>Bacteria</taxon>
        <taxon>Pseudomonadati</taxon>
        <taxon>Pseudomonadota</taxon>
        <taxon>Betaproteobacteria</taxon>
        <taxon>Neisseriales</taxon>
        <taxon>Neisseriaceae</taxon>
        <taxon>Neisseria</taxon>
    </lineage>
</organism>
<protein>
    <submittedName>
        <fullName evidence="1">Uncharacterized protein</fullName>
    </submittedName>
</protein>
<reference evidence="1 2" key="1">
    <citation type="submission" date="2010-02" db="EMBL/GenBank/DDBJ databases">
        <authorList>
            <person name="Weinstock G."/>
            <person name="Sodergren E."/>
            <person name="Clifton S."/>
            <person name="Fulton L."/>
            <person name="Fulton B."/>
            <person name="Courtney L."/>
            <person name="Fronick C."/>
            <person name="Harrison M."/>
            <person name="Strong C."/>
            <person name="Farmer C."/>
            <person name="Delahaunty K."/>
            <person name="Markovic C."/>
            <person name="Hall O."/>
            <person name="Minx P."/>
            <person name="Tomlinson C."/>
            <person name="Mitreva M."/>
            <person name="Nelson J."/>
            <person name="Hou S."/>
            <person name="Wollam A."/>
            <person name="Pepin K.H."/>
            <person name="Johnson M."/>
            <person name="Bhonagiri V."/>
            <person name="Zhang X."/>
            <person name="Suruliraj S."/>
            <person name="Warren W."/>
            <person name="Chinwalla A."/>
            <person name="Mardis E.R."/>
            <person name="Wilson R.K."/>
        </authorList>
    </citation>
    <scope>NUCLEOTIDE SEQUENCE [LARGE SCALE GENOMIC DNA]</scope>
    <source>
        <strain evidence="1 2">ATCC 29315</strain>
    </source>
</reference>
<comment type="caution">
    <text evidence="1">The sequence shown here is derived from an EMBL/GenBank/DDBJ whole genome shotgun (WGS) entry which is preliminary data.</text>
</comment>
<gene>
    <name evidence="1" type="ORF">NEIELOOT_02674</name>
</gene>
<name>D4DUB5_NEIEG</name>
<evidence type="ECO:0000313" key="1">
    <source>
        <dbReference type="EMBL" id="EFE48698.1"/>
    </source>
</evidence>
<sequence>MPSENFNLTVCLPSGMKDASAGLMLPRFGCYMPIQQGGRLKTRWKVFRWPL</sequence>
<dbReference type="EMBL" id="ADBF01000253">
    <property type="protein sequence ID" value="EFE48698.1"/>
    <property type="molecule type" value="Genomic_DNA"/>
</dbReference>
<accession>D4DUB5</accession>